<sequence>MNSVLLMSLIVLFELGSALAAGLRQDDWTIVLFGMIGVVFLFRFICVCIATFS</sequence>
<keyword evidence="3" id="KW-1185">Reference proteome</keyword>
<gene>
    <name evidence="2" type="ORF">B0I26_102270</name>
</gene>
<organism evidence="2 3">
    <name type="scientific">Paranoxybacillus vitaminiphilus</name>
    <dbReference type="NCBI Taxonomy" id="581036"/>
    <lineage>
        <taxon>Bacteria</taxon>
        <taxon>Bacillati</taxon>
        <taxon>Bacillota</taxon>
        <taxon>Bacilli</taxon>
        <taxon>Bacillales</taxon>
        <taxon>Anoxybacillaceae</taxon>
        <taxon>Paranoxybacillus</taxon>
    </lineage>
</organism>
<keyword evidence="1" id="KW-1133">Transmembrane helix</keyword>
<evidence type="ECO:0000256" key="1">
    <source>
        <dbReference type="SAM" id="Phobius"/>
    </source>
</evidence>
<dbReference type="RefSeq" id="WP_181502678.1">
    <property type="nucleotide sequence ID" value="NZ_QLMH01000002.1"/>
</dbReference>
<feature type="transmembrane region" description="Helical" evidence="1">
    <location>
        <begin position="30"/>
        <end position="52"/>
    </location>
</feature>
<reference evidence="2 3" key="1">
    <citation type="submission" date="2018-06" db="EMBL/GenBank/DDBJ databases">
        <title>Genomic Encyclopedia of Type Strains, Phase III (KMG-III): the genomes of soil and plant-associated and newly described type strains.</title>
        <authorList>
            <person name="Whitman W."/>
        </authorList>
    </citation>
    <scope>NUCLEOTIDE SEQUENCE [LARGE SCALE GENOMIC DNA]</scope>
    <source>
        <strain evidence="2 3">CGMCC 1.8979</strain>
    </source>
</reference>
<keyword evidence="1" id="KW-0812">Transmembrane</keyword>
<evidence type="ECO:0000313" key="2">
    <source>
        <dbReference type="EMBL" id="RAK22278.1"/>
    </source>
</evidence>
<proteinExistence type="predicted"/>
<protein>
    <submittedName>
        <fullName evidence="2">Uncharacterized protein</fullName>
    </submittedName>
</protein>
<dbReference type="EMBL" id="QLMH01000002">
    <property type="protein sequence ID" value="RAK22278.1"/>
    <property type="molecule type" value="Genomic_DNA"/>
</dbReference>
<name>A0A327YMV1_9BACL</name>
<evidence type="ECO:0000313" key="3">
    <source>
        <dbReference type="Proteomes" id="UP000248555"/>
    </source>
</evidence>
<keyword evidence="1" id="KW-0472">Membrane</keyword>
<dbReference type="Proteomes" id="UP000248555">
    <property type="component" value="Unassembled WGS sequence"/>
</dbReference>
<comment type="caution">
    <text evidence="2">The sequence shown here is derived from an EMBL/GenBank/DDBJ whole genome shotgun (WGS) entry which is preliminary data.</text>
</comment>
<accession>A0A327YMV1</accession>
<dbReference type="AlphaFoldDB" id="A0A327YMV1"/>